<comment type="similarity">
    <text evidence="9">Belongs to the methyl-accepting chemotaxis (MCP) protein family.</text>
</comment>
<dbReference type="GO" id="GO:0005886">
    <property type="term" value="C:plasma membrane"/>
    <property type="evidence" value="ECO:0007669"/>
    <property type="project" value="UniProtKB-SubCell"/>
</dbReference>
<dbReference type="SUPFAM" id="SSF58104">
    <property type="entry name" value="Methyl-accepting chemotaxis protein (MCP) signaling domain"/>
    <property type="match status" value="1"/>
</dbReference>
<proteinExistence type="inferred from homology"/>
<keyword evidence="4" id="KW-0997">Cell inner membrane</keyword>
<evidence type="ECO:0000256" key="10">
    <source>
        <dbReference type="PROSITE-ProRule" id="PRU00284"/>
    </source>
</evidence>
<evidence type="ECO:0000256" key="11">
    <source>
        <dbReference type="SAM" id="MobiDB-lite"/>
    </source>
</evidence>
<evidence type="ECO:0000256" key="3">
    <source>
        <dbReference type="ARBA" id="ARBA00022481"/>
    </source>
</evidence>
<keyword evidence="5 12" id="KW-0812">Transmembrane</keyword>
<dbReference type="PROSITE" id="PS50111">
    <property type="entry name" value="CHEMOTAXIS_TRANSDUC_2"/>
    <property type="match status" value="1"/>
</dbReference>
<dbReference type="InterPro" id="IPR051310">
    <property type="entry name" value="MCP_chemotaxis"/>
</dbReference>
<dbReference type="RefSeq" id="WP_094437822.1">
    <property type="nucleotide sequence ID" value="NZ_NKDB02000002.1"/>
</dbReference>
<dbReference type="AlphaFoldDB" id="A0A3R7ISK3"/>
<keyword evidence="3" id="KW-0488">Methylation</keyword>
<dbReference type="PANTHER" id="PTHR43531">
    <property type="entry name" value="PROTEIN ICFG"/>
    <property type="match status" value="1"/>
</dbReference>
<evidence type="ECO:0000256" key="7">
    <source>
        <dbReference type="ARBA" id="ARBA00023136"/>
    </source>
</evidence>
<dbReference type="InterPro" id="IPR004090">
    <property type="entry name" value="Chemotax_Me-accpt_rcpt"/>
</dbReference>
<feature type="compositionally biased region" description="Low complexity" evidence="11">
    <location>
        <begin position="545"/>
        <end position="564"/>
    </location>
</feature>
<dbReference type="Pfam" id="PF02203">
    <property type="entry name" value="TarH"/>
    <property type="match status" value="1"/>
</dbReference>
<dbReference type="Gene3D" id="1.10.287.950">
    <property type="entry name" value="Methyl-accepting chemotaxis protein"/>
    <property type="match status" value="1"/>
</dbReference>
<feature type="transmembrane region" description="Helical" evidence="12">
    <location>
        <begin position="12"/>
        <end position="32"/>
    </location>
</feature>
<evidence type="ECO:0000256" key="1">
    <source>
        <dbReference type="ARBA" id="ARBA00004429"/>
    </source>
</evidence>
<feature type="domain" description="Methyl-accepting transducer" evidence="13">
    <location>
        <begin position="275"/>
        <end position="504"/>
    </location>
</feature>
<sequence>MPFSRMTVVARLYAGFGLILALLVVVTGIAMVKVERINGALRANSEEHVQVQRYAINFRGSAHDRSIAVRDVVLGSTSAERQKEIATIESLAAFYAESAGPLEKFVARPSAAPELARLYADIRDIEAQAVATTRAIVAQAEAGDAAARETLWNQAKPQYVQWLAAINRLIDFEEARIQAENRTALEQAGSFLTVMLSALVLALLASGAVAWFVARSILRQLGAEPGALAKVARNVAQGDLSPVDGAAQARPGSVLASLGAMQASLAAVVGKVRQASNAVITGSQEIAGGNAGLLQRTEEQASNLQQAAASMEQMTASVKNNADSARQATQLAASASEAAHKGGAVVGQVVSTMHEITASSNRIVDIIGVIDGIAFQTNILALNAAVEAARAGEQGRGFAVVAGEVRSLAQRSAEAAREIKALIGSSVSKVEEGSRLVGDAGATMTDIVTQAQHVAELIAQISNATVEQTEGIAQVGGVVTHLDRATQQNAALVEQSAAAADALQQQAAQLATAVSVFKLGSDAVAQAQPAAQPRPAVARPLPAAVKAQARPLAPRAAPARLPEPGRGGQETSDAEWESF</sequence>
<dbReference type="GO" id="GO:0007165">
    <property type="term" value="P:signal transduction"/>
    <property type="evidence" value="ECO:0007669"/>
    <property type="project" value="UniProtKB-KW"/>
</dbReference>
<dbReference type="PANTHER" id="PTHR43531:SF14">
    <property type="entry name" value="METHYL-ACCEPTING CHEMOTAXIS PROTEIN I-RELATED"/>
    <property type="match status" value="1"/>
</dbReference>
<evidence type="ECO:0000259" key="13">
    <source>
        <dbReference type="PROSITE" id="PS50111"/>
    </source>
</evidence>
<evidence type="ECO:0000256" key="4">
    <source>
        <dbReference type="ARBA" id="ARBA00022519"/>
    </source>
</evidence>
<gene>
    <name evidence="14" type="ORF">CE154_009325</name>
</gene>
<protein>
    <submittedName>
        <fullName evidence="14">Methyl-accepting chemotaxis protein</fullName>
    </submittedName>
</protein>
<feature type="region of interest" description="Disordered" evidence="11">
    <location>
        <begin position="545"/>
        <end position="579"/>
    </location>
</feature>
<evidence type="ECO:0000256" key="6">
    <source>
        <dbReference type="ARBA" id="ARBA00022989"/>
    </source>
</evidence>
<evidence type="ECO:0000256" key="5">
    <source>
        <dbReference type="ARBA" id="ARBA00022692"/>
    </source>
</evidence>
<keyword evidence="8 10" id="KW-0807">Transducer</keyword>
<evidence type="ECO:0000313" key="14">
    <source>
        <dbReference type="EMBL" id="RKJ96240.1"/>
    </source>
</evidence>
<reference evidence="14 15" key="1">
    <citation type="submission" date="2018-09" db="EMBL/GenBank/DDBJ databases">
        <title>Genome comparison of Alicycliphilus sp. BQ1, a polyurethanolytic bacterium, with its closest phylogenetic relatives Alicycliphilus denitrificans BC and K601, unable to attack polyurethane.</title>
        <authorList>
            <person name="Loza-Tavera H."/>
            <person name="Lozano L."/>
            <person name="Cevallos M."/>
            <person name="Maya-Lucas O."/>
            <person name="Garcia-Mena J."/>
            <person name="Hernandez J."/>
        </authorList>
    </citation>
    <scope>NUCLEOTIDE SEQUENCE [LARGE SCALE GENOMIC DNA]</scope>
    <source>
        <strain evidence="14 15">BQ1</strain>
    </source>
</reference>
<keyword evidence="6 12" id="KW-1133">Transmembrane helix</keyword>
<dbReference type="InterPro" id="IPR003122">
    <property type="entry name" value="Tar_rcpt_lig-bd"/>
</dbReference>
<name>A0A3R7ISK3_9BURK</name>
<dbReference type="GO" id="GO:0006935">
    <property type="term" value="P:chemotaxis"/>
    <property type="evidence" value="ECO:0007669"/>
    <property type="project" value="InterPro"/>
</dbReference>
<dbReference type="Proteomes" id="UP000216225">
    <property type="component" value="Unassembled WGS sequence"/>
</dbReference>
<dbReference type="InterPro" id="IPR004089">
    <property type="entry name" value="MCPsignal_dom"/>
</dbReference>
<dbReference type="FunFam" id="1.10.287.950:FF:000001">
    <property type="entry name" value="Methyl-accepting chemotaxis sensory transducer"/>
    <property type="match status" value="1"/>
</dbReference>
<evidence type="ECO:0000256" key="8">
    <source>
        <dbReference type="ARBA" id="ARBA00023224"/>
    </source>
</evidence>
<evidence type="ECO:0000256" key="9">
    <source>
        <dbReference type="ARBA" id="ARBA00029447"/>
    </source>
</evidence>
<dbReference type="GO" id="GO:0004888">
    <property type="term" value="F:transmembrane signaling receptor activity"/>
    <property type="evidence" value="ECO:0007669"/>
    <property type="project" value="InterPro"/>
</dbReference>
<evidence type="ECO:0000256" key="2">
    <source>
        <dbReference type="ARBA" id="ARBA00022475"/>
    </source>
</evidence>
<evidence type="ECO:0000313" key="15">
    <source>
        <dbReference type="Proteomes" id="UP000216225"/>
    </source>
</evidence>
<evidence type="ECO:0000256" key="12">
    <source>
        <dbReference type="SAM" id="Phobius"/>
    </source>
</evidence>
<feature type="transmembrane region" description="Helical" evidence="12">
    <location>
        <begin position="191"/>
        <end position="214"/>
    </location>
</feature>
<organism evidence="14 15">
    <name type="scientific">Alicycliphilus denitrificans</name>
    <dbReference type="NCBI Taxonomy" id="179636"/>
    <lineage>
        <taxon>Bacteria</taxon>
        <taxon>Pseudomonadati</taxon>
        <taxon>Pseudomonadota</taxon>
        <taxon>Betaproteobacteria</taxon>
        <taxon>Burkholderiales</taxon>
        <taxon>Comamonadaceae</taxon>
        <taxon>Alicycliphilus</taxon>
    </lineage>
</organism>
<dbReference type="Pfam" id="PF00015">
    <property type="entry name" value="MCPsignal"/>
    <property type="match status" value="1"/>
</dbReference>
<keyword evidence="7 12" id="KW-0472">Membrane</keyword>
<dbReference type="CDD" id="cd11386">
    <property type="entry name" value="MCP_signal"/>
    <property type="match status" value="1"/>
</dbReference>
<comment type="caution">
    <text evidence="14">The sequence shown here is derived from an EMBL/GenBank/DDBJ whole genome shotgun (WGS) entry which is preliminary data.</text>
</comment>
<dbReference type="EMBL" id="NKDB02000002">
    <property type="protein sequence ID" value="RKJ96240.1"/>
    <property type="molecule type" value="Genomic_DNA"/>
</dbReference>
<accession>A0A3R7ISK3</accession>
<dbReference type="PRINTS" id="PR00260">
    <property type="entry name" value="CHEMTRNSDUCR"/>
</dbReference>
<dbReference type="SMART" id="SM00283">
    <property type="entry name" value="MA"/>
    <property type="match status" value="1"/>
</dbReference>
<keyword evidence="2" id="KW-1003">Cell membrane</keyword>
<comment type="subcellular location">
    <subcellularLocation>
        <location evidence="1">Cell inner membrane</location>
        <topology evidence="1">Multi-pass membrane protein</topology>
    </subcellularLocation>
</comment>